<protein>
    <submittedName>
        <fullName evidence="1">Uncharacterized protein</fullName>
    </submittedName>
</protein>
<sequence>MNTYPPLNETEEVQVIALGDESAYQYEELGTVRVGDNGFGGKCKYDDQILHAKREAKKMGGNIIKVVEHIPPHSKMIGLGYAYFPCHEILVLVLRHKNSGKIDRTE</sequence>
<dbReference type="EMBL" id="VSSQ01001197">
    <property type="protein sequence ID" value="MPM06092.1"/>
    <property type="molecule type" value="Genomic_DNA"/>
</dbReference>
<organism evidence="1">
    <name type="scientific">bioreactor metagenome</name>
    <dbReference type="NCBI Taxonomy" id="1076179"/>
    <lineage>
        <taxon>unclassified sequences</taxon>
        <taxon>metagenomes</taxon>
        <taxon>ecological metagenomes</taxon>
    </lineage>
</organism>
<comment type="caution">
    <text evidence="1">The sequence shown here is derived from an EMBL/GenBank/DDBJ whole genome shotgun (WGS) entry which is preliminary data.</text>
</comment>
<proteinExistence type="predicted"/>
<dbReference type="AlphaFoldDB" id="A0A644WQT1"/>
<name>A0A644WQT1_9ZZZZ</name>
<accession>A0A644WQT1</accession>
<reference evidence="1" key="1">
    <citation type="submission" date="2019-08" db="EMBL/GenBank/DDBJ databases">
        <authorList>
            <person name="Kucharzyk K."/>
            <person name="Murdoch R.W."/>
            <person name="Higgins S."/>
            <person name="Loffler F."/>
        </authorList>
    </citation>
    <scope>NUCLEOTIDE SEQUENCE</scope>
</reference>
<gene>
    <name evidence="1" type="ORF">SDC9_52388</name>
</gene>
<evidence type="ECO:0000313" key="1">
    <source>
        <dbReference type="EMBL" id="MPM06092.1"/>
    </source>
</evidence>